<sequence>MPSLLSTFVRRSVTAKPASFLCSDDNLMLCHDCDRNSHNSSGCCGSAMHQHQRSPVEGFRGRPSVIQLASLFGFDLKPKDLMNLIKEKEQKRAAESTQIAGNLRNRQPSPFAGSLLPLVWSGEYRERKIERSDRASERQLTSIEDFMATEDNSGVSSALLSSVKLDHEVYRQLVEMGKRDLVSVGGEGAELRSPTSAEPEKENLTSFEHENGDGEELQQLQQTPLTSLLLLSKNDRIDEALLTWDCESSILPSQSQNGCNKPLSSCKPKCEESNNEPESEAVEPLTCDSTTHVQDGTECMDDEAKAKMDMAQNRNSAMLRYKEKKKHRRFDKQIRYESRKARADTRIRVKGRFVKASEAPDPDVTV</sequence>
<keyword evidence="3 4" id="KW-0539">Nucleus</keyword>
<accession>A0ABR2F816</accession>
<evidence type="ECO:0000259" key="5">
    <source>
        <dbReference type="PROSITE" id="PS51017"/>
    </source>
</evidence>
<comment type="caution">
    <text evidence="6">The sequence shown here is derived from an EMBL/GenBank/DDBJ whole genome shotgun (WGS) entry which is preliminary data.</text>
</comment>
<dbReference type="PANTHER" id="PTHR31717">
    <property type="entry name" value="ZINC FINGER PROTEIN CONSTANS-LIKE 10"/>
    <property type="match status" value="1"/>
</dbReference>
<reference evidence="6 7" key="1">
    <citation type="journal article" date="2024" name="G3 (Bethesda)">
        <title>Genome assembly of Hibiscus sabdariffa L. provides insights into metabolisms of medicinal natural products.</title>
        <authorList>
            <person name="Kim T."/>
        </authorList>
    </citation>
    <scope>NUCLEOTIDE SEQUENCE [LARGE SCALE GENOMIC DNA]</scope>
    <source>
        <strain evidence="6">TK-2024</strain>
        <tissue evidence="6">Old leaves</tissue>
    </source>
</reference>
<dbReference type="Proteomes" id="UP001472677">
    <property type="component" value="Unassembled WGS sequence"/>
</dbReference>
<keyword evidence="7" id="KW-1185">Reference proteome</keyword>
<evidence type="ECO:0000313" key="6">
    <source>
        <dbReference type="EMBL" id="KAK8574438.1"/>
    </source>
</evidence>
<dbReference type="InterPro" id="IPR010402">
    <property type="entry name" value="CCT_domain"/>
</dbReference>
<keyword evidence="2" id="KW-0677">Repeat</keyword>
<dbReference type="Pfam" id="PF06203">
    <property type="entry name" value="CCT"/>
    <property type="match status" value="1"/>
</dbReference>
<dbReference type="PROSITE" id="PS51017">
    <property type="entry name" value="CCT"/>
    <property type="match status" value="1"/>
</dbReference>
<evidence type="ECO:0000256" key="1">
    <source>
        <dbReference type="ARBA" id="ARBA00004123"/>
    </source>
</evidence>
<protein>
    <recommendedName>
        <fullName evidence="5">CCT domain-containing protein</fullName>
    </recommendedName>
</protein>
<feature type="domain" description="CCT" evidence="5">
    <location>
        <begin position="314"/>
        <end position="356"/>
    </location>
</feature>
<gene>
    <name evidence="6" type="ORF">V6N12_062132</name>
</gene>
<comment type="subcellular location">
    <subcellularLocation>
        <location evidence="1 4">Nucleus</location>
    </subcellularLocation>
</comment>
<evidence type="ECO:0000256" key="4">
    <source>
        <dbReference type="PROSITE-ProRule" id="PRU00357"/>
    </source>
</evidence>
<evidence type="ECO:0000313" key="7">
    <source>
        <dbReference type="Proteomes" id="UP001472677"/>
    </source>
</evidence>
<dbReference type="EMBL" id="JBBPBM010000007">
    <property type="protein sequence ID" value="KAK8574438.1"/>
    <property type="molecule type" value="Genomic_DNA"/>
</dbReference>
<proteinExistence type="predicted"/>
<name>A0ABR2F816_9ROSI</name>
<organism evidence="6 7">
    <name type="scientific">Hibiscus sabdariffa</name>
    <name type="common">roselle</name>
    <dbReference type="NCBI Taxonomy" id="183260"/>
    <lineage>
        <taxon>Eukaryota</taxon>
        <taxon>Viridiplantae</taxon>
        <taxon>Streptophyta</taxon>
        <taxon>Embryophyta</taxon>
        <taxon>Tracheophyta</taxon>
        <taxon>Spermatophyta</taxon>
        <taxon>Magnoliopsida</taxon>
        <taxon>eudicotyledons</taxon>
        <taxon>Gunneridae</taxon>
        <taxon>Pentapetalae</taxon>
        <taxon>rosids</taxon>
        <taxon>malvids</taxon>
        <taxon>Malvales</taxon>
        <taxon>Malvaceae</taxon>
        <taxon>Malvoideae</taxon>
        <taxon>Hibiscus</taxon>
    </lineage>
</organism>
<evidence type="ECO:0000256" key="2">
    <source>
        <dbReference type="ARBA" id="ARBA00022737"/>
    </source>
</evidence>
<dbReference type="PANTHER" id="PTHR31717:SF65">
    <property type="entry name" value="ZINC FINGER PROTEIN CONSTANS-LIKE 14-LIKE"/>
    <property type="match status" value="1"/>
</dbReference>
<evidence type="ECO:0000256" key="3">
    <source>
        <dbReference type="ARBA" id="ARBA00023242"/>
    </source>
</evidence>